<evidence type="ECO:0000256" key="3">
    <source>
        <dbReference type="ARBA" id="ARBA00011245"/>
    </source>
</evidence>
<feature type="compositionally biased region" description="Basic and acidic residues" evidence="11">
    <location>
        <begin position="124"/>
        <end position="135"/>
    </location>
</feature>
<dbReference type="GO" id="GO:0004818">
    <property type="term" value="F:glutamate-tRNA ligase activity"/>
    <property type="evidence" value="ECO:0007669"/>
    <property type="project" value="UniProtKB-UniRule"/>
</dbReference>
<comment type="subcellular location">
    <subcellularLocation>
        <location evidence="1 10">Cytoplasm</location>
    </subcellularLocation>
</comment>
<evidence type="ECO:0000313" key="15">
    <source>
        <dbReference type="Proteomes" id="UP000270261"/>
    </source>
</evidence>
<dbReference type="EC" id="6.1.1.17" evidence="10"/>
<feature type="domain" description="Glutamyl/glutaminyl-tRNA synthetase class Ib catalytic" evidence="12">
    <location>
        <begin position="11"/>
        <end position="316"/>
    </location>
</feature>
<comment type="subunit">
    <text evidence="3 10">Monomer.</text>
</comment>
<evidence type="ECO:0000256" key="4">
    <source>
        <dbReference type="ARBA" id="ARBA00022490"/>
    </source>
</evidence>
<dbReference type="InterPro" id="IPR045462">
    <property type="entry name" value="aa-tRNA-synth_I_cd-bd"/>
</dbReference>
<dbReference type="HAMAP" id="MF_00022">
    <property type="entry name" value="Glu_tRNA_synth_type1"/>
    <property type="match status" value="1"/>
</dbReference>
<comment type="caution">
    <text evidence="14">The sequence shown here is derived from an EMBL/GenBank/DDBJ whole genome shotgun (WGS) entry which is preliminary data.</text>
</comment>
<accession>A0A426FRH7</accession>
<dbReference type="CDD" id="cd00808">
    <property type="entry name" value="GluRS_core"/>
    <property type="match status" value="1"/>
</dbReference>
<dbReference type="FunFam" id="3.40.50.620:FF:000007">
    <property type="entry name" value="Glutamate--tRNA ligase"/>
    <property type="match status" value="1"/>
</dbReference>
<reference evidence="14 15" key="1">
    <citation type="submission" date="2018-11" db="EMBL/GenBank/DDBJ databases">
        <title>Genome sequencing of Lautropia sp. KCOM 2505 (= ChDC F240).</title>
        <authorList>
            <person name="Kook J.-K."/>
            <person name="Park S.-N."/>
            <person name="Lim Y.K."/>
        </authorList>
    </citation>
    <scope>NUCLEOTIDE SEQUENCE [LARGE SCALE GENOMIC DNA]</scope>
    <source>
        <strain evidence="14 15">KCOM 2505</strain>
    </source>
</reference>
<evidence type="ECO:0000256" key="6">
    <source>
        <dbReference type="ARBA" id="ARBA00022741"/>
    </source>
</evidence>
<dbReference type="InterPro" id="IPR014729">
    <property type="entry name" value="Rossmann-like_a/b/a_fold"/>
</dbReference>
<evidence type="ECO:0000256" key="11">
    <source>
        <dbReference type="SAM" id="MobiDB-lite"/>
    </source>
</evidence>
<dbReference type="InterPro" id="IPR004527">
    <property type="entry name" value="Glu-tRNA-ligase_bac/mito"/>
</dbReference>
<dbReference type="InterPro" id="IPR033910">
    <property type="entry name" value="GluRS_core"/>
</dbReference>
<dbReference type="AlphaFoldDB" id="A0A426FRH7"/>
<dbReference type="GO" id="GO:0005524">
    <property type="term" value="F:ATP binding"/>
    <property type="evidence" value="ECO:0007669"/>
    <property type="project" value="UniProtKB-UniRule"/>
</dbReference>
<keyword evidence="4 10" id="KW-0963">Cytoplasm</keyword>
<dbReference type="GO" id="GO:0008270">
    <property type="term" value="F:zinc ion binding"/>
    <property type="evidence" value="ECO:0007669"/>
    <property type="project" value="InterPro"/>
</dbReference>
<dbReference type="GO" id="GO:0005829">
    <property type="term" value="C:cytosol"/>
    <property type="evidence" value="ECO:0007669"/>
    <property type="project" value="TreeGrafter"/>
</dbReference>
<evidence type="ECO:0000256" key="8">
    <source>
        <dbReference type="ARBA" id="ARBA00022917"/>
    </source>
</evidence>
<comment type="catalytic activity">
    <reaction evidence="10">
        <text>tRNA(Glu) + L-glutamate + ATP = L-glutamyl-tRNA(Glu) + AMP + diphosphate</text>
        <dbReference type="Rhea" id="RHEA:23540"/>
        <dbReference type="Rhea" id="RHEA-COMP:9663"/>
        <dbReference type="Rhea" id="RHEA-COMP:9680"/>
        <dbReference type="ChEBI" id="CHEBI:29985"/>
        <dbReference type="ChEBI" id="CHEBI:30616"/>
        <dbReference type="ChEBI" id="CHEBI:33019"/>
        <dbReference type="ChEBI" id="CHEBI:78442"/>
        <dbReference type="ChEBI" id="CHEBI:78520"/>
        <dbReference type="ChEBI" id="CHEBI:456215"/>
        <dbReference type="EC" id="6.1.1.17"/>
    </reaction>
</comment>
<comment type="caution">
    <text evidence="10">Lacks conserved residue(s) required for the propagation of feature annotation.</text>
</comment>
<gene>
    <name evidence="10" type="primary">gltX</name>
    <name evidence="14" type="ORF">EHV23_03525</name>
</gene>
<evidence type="ECO:0000313" key="14">
    <source>
        <dbReference type="EMBL" id="RRN45309.1"/>
    </source>
</evidence>
<dbReference type="Gene3D" id="1.10.10.350">
    <property type="match status" value="1"/>
</dbReference>
<evidence type="ECO:0000259" key="13">
    <source>
        <dbReference type="Pfam" id="PF19269"/>
    </source>
</evidence>
<dbReference type="GO" id="GO:0000049">
    <property type="term" value="F:tRNA binding"/>
    <property type="evidence" value="ECO:0007669"/>
    <property type="project" value="InterPro"/>
</dbReference>
<evidence type="ECO:0000256" key="10">
    <source>
        <dbReference type="HAMAP-Rule" id="MF_00022"/>
    </source>
</evidence>
<comment type="similarity">
    <text evidence="2 10">Belongs to the class-I aminoacyl-tRNA synthetase family. Glutamate--tRNA ligase type 1 subfamily.</text>
</comment>
<evidence type="ECO:0000259" key="12">
    <source>
        <dbReference type="Pfam" id="PF00749"/>
    </source>
</evidence>
<dbReference type="InterPro" id="IPR020751">
    <property type="entry name" value="aa-tRNA-synth_I_codon-bd_sub2"/>
</dbReference>
<dbReference type="NCBIfam" id="TIGR00464">
    <property type="entry name" value="gltX_bact"/>
    <property type="match status" value="1"/>
</dbReference>
<evidence type="ECO:0000256" key="2">
    <source>
        <dbReference type="ARBA" id="ARBA00007894"/>
    </source>
</evidence>
<evidence type="ECO:0000256" key="5">
    <source>
        <dbReference type="ARBA" id="ARBA00022598"/>
    </source>
</evidence>
<keyword evidence="5 10" id="KW-0436">Ligase</keyword>
<dbReference type="PRINTS" id="PR00987">
    <property type="entry name" value="TRNASYNTHGLU"/>
</dbReference>
<feature type="short sequence motif" description="'KMSKS' region" evidence="10">
    <location>
        <begin position="248"/>
        <end position="252"/>
    </location>
</feature>
<keyword evidence="15" id="KW-1185">Reference proteome</keyword>
<dbReference type="Pfam" id="PF19269">
    <property type="entry name" value="Anticodon_2"/>
    <property type="match status" value="1"/>
</dbReference>
<proteinExistence type="inferred from homology"/>
<dbReference type="Pfam" id="PF00749">
    <property type="entry name" value="tRNA-synt_1c"/>
    <property type="match status" value="1"/>
</dbReference>
<dbReference type="GO" id="GO:0006424">
    <property type="term" value="P:glutamyl-tRNA aminoacylation"/>
    <property type="evidence" value="ECO:0007669"/>
    <property type="project" value="UniProtKB-UniRule"/>
</dbReference>
<feature type="domain" description="Aminoacyl-tRNA synthetase class I anticodon-binding" evidence="13">
    <location>
        <begin position="352"/>
        <end position="473"/>
    </location>
</feature>
<evidence type="ECO:0000256" key="7">
    <source>
        <dbReference type="ARBA" id="ARBA00022840"/>
    </source>
</evidence>
<feature type="binding site" evidence="10">
    <location>
        <position position="251"/>
    </location>
    <ligand>
        <name>ATP</name>
        <dbReference type="ChEBI" id="CHEBI:30616"/>
    </ligand>
</feature>
<dbReference type="InterPro" id="IPR008925">
    <property type="entry name" value="aa_tRNA-synth_I_cd-bd_sf"/>
</dbReference>
<dbReference type="InterPro" id="IPR000924">
    <property type="entry name" value="Glu/Gln-tRNA-synth"/>
</dbReference>
<dbReference type="OrthoDB" id="9807503at2"/>
<feature type="short sequence motif" description="'HIGH' region" evidence="10">
    <location>
        <begin position="17"/>
        <end position="27"/>
    </location>
</feature>
<comment type="function">
    <text evidence="10">Catalyzes the attachment of glutamate to tRNA(Glu) in a two-step reaction: glutamate is first activated by ATP to form Glu-AMP and then transferred to the acceptor end of tRNA(Glu).</text>
</comment>
<dbReference type="PANTHER" id="PTHR43311">
    <property type="entry name" value="GLUTAMATE--TRNA LIGASE"/>
    <property type="match status" value="1"/>
</dbReference>
<protein>
    <recommendedName>
        <fullName evidence="10">Glutamate--tRNA ligase</fullName>
        <ecNumber evidence="10">6.1.1.17</ecNumber>
    </recommendedName>
    <alternativeName>
        <fullName evidence="10">Glutamyl-tRNA synthetase</fullName>
        <shortName evidence="10">GluRS</shortName>
    </alternativeName>
</protein>
<dbReference type="SUPFAM" id="SSF48163">
    <property type="entry name" value="An anticodon-binding domain of class I aminoacyl-tRNA synthetases"/>
    <property type="match status" value="1"/>
</dbReference>
<dbReference type="Gene3D" id="3.40.50.620">
    <property type="entry name" value="HUPs"/>
    <property type="match status" value="1"/>
</dbReference>
<dbReference type="PROSITE" id="PS00178">
    <property type="entry name" value="AA_TRNA_LIGASE_I"/>
    <property type="match status" value="1"/>
</dbReference>
<keyword evidence="6 10" id="KW-0547">Nucleotide-binding</keyword>
<dbReference type="SUPFAM" id="SSF52374">
    <property type="entry name" value="Nucleotidylyl transferase"/>
    <property type="match status" value="1"/>
</dbReference>
<dbReference type="InterPro" id="IPR001412">
    <property type="entry name" value="aa-tRNA-synth_I_CS"/>
</dbReference>
<dbReference type="RefSeq" id="WP_125094737.1">
    <property type="nucleotide sequence ID" value="NZ_RRUE01000001.1"/>
</dbReference>
<dbReference type="PANTHER" id="PTHR43311:SF2">
    <property type="entry name" value="GLUTAMATE--TRNA LIGASE, MITOCHONDRIAL-RELATED"/>
    <property type="match status" value="1"/>
</dbReference>
<keyword evidence="9 10" id="KW-0030">Aminoacyl-tRNA synthetase</keyword>
<keyword evidence="8 10" id="KW-0648">Protein biosynthesis</keyword>
<dbReference type="InterPro" id="IPR049940">
    <property type="entry name" value="GluQ/Sye"/>
</dbReference>
<keyword evidence="7 10" id="KW-0067">ATP-binding</keyword>
<dbReference type="InterPro" id="IPR020058">
    <property type="entry name" value="Glu/Gln-tRNA-synth_Ib_cat-dom"/>
</dbReference>
<dbReference type="EMBL" id="RRUE01000001">
    <property type="protein sequence ID" value="RRN45309.1"/>
    <property type="molecule type" value="Genomic_DNA"/>
</dbReference>
<evidence type="ECO:0000256" key="1">
    <source>
        <dbReference type="ARBA" id="ARBA00004496"/>
    </source>
</evidence>
<sequence length="477" mass="52516">MTAPATPVGRVRTRFAPSPTGFLHIGGVRTALYAWAFARHFGGDYVLRIEDTDVERSTPEAVAAILEGLAWLGLKEDEGPFYQMQRMDRYRALIGEMLADGRAYHCYATPEELEAMREAQRARGEKPRYDGRWRPENATGRTPPAGVKPVVRFRNPDDGVVSWDDMVKGTISIGNAELDDLVIARSDGTPTYNFCVVVDDLDMGITHVIRGDDHVNNTPRQINILRALGAEPPVYGHLPMINGPDGQKLSKRHGAVSVLQYQEEGFLPDAIINYLARLGWSHGDDELFSREQLIEWFDGSHLSVSPAQLDFDKFRWVNQQYLKALPDAELAAEVGRRLQARGVPAVLGGQPVPDDRLAAMCALWKDRSPTWVVLTDWVAHFFAPPAPDAAVLAQKLTDAVRPAVAEFMAGLPAVAGDREAIGALMKTVLKNHGLKMPQLAVPLRLMVFGVEQTPSVDAMLAQLPAGEIAARVGRYVS</sequence>
<organism evidence="14 15">
    <name type="scientific">Lautropia dentalis</name>
    <dbReference type="NCBI Taxonomy" id="2490857"/>
    <lineage>
        <taxon>Bacteria</taxon>
        <taxon>Pseudomonadati</taxon>
        <taxon>Pseudomonadota</taxon>
        <taxon>Betaproteobacteria</taxon>
        <taxon>Burkholderiales</taxon>
        <taxon>Burkholderiaceae</taxon>
        <taxon>Lautropia</taxon>
    </lineage>
</organism>
<evidence type="ECO:0000256" key="9">
    <source>
        <dbReference type="ARBA" id="ARBA00023146"/>
    </source>
</evidence>
<feature type="region of interest" description="Disordered" evidence="11">
    <location>
        <begin position="124"/>
        <end position="151"/>
    </location>
</feature>
<name>A0A426FRH7_9BURK</name>
<dbReference type="Proteomes" id="UP000270261">
    <property type="component" value="Unassembled WGS sequence"/>
</dbReference>